<proteinExistence type="inferred from homology"/>
<evidence type="ECO:0000256" key="7">
    <source>
        <dbReference type="SAM" id="Phobius"/>
    </source>
</evidence>
<evidence type="ECO:0000259" key="8">
    <source>
        <dbReference type="Pfam" id="PF02687"/>
    </source>
</evidence>
<feature type="transmembrane region" description="Helical" evidence="7">
    <location>
        <begin position="107"/>
        <end position="130"/>
    </location>
</feature>
<keyword evidence="3 7" id="KW-0812">Transmembrane</keyword>
<keyword evidence="2" id="KW-1003">Cell membrane</keyword>
<comment type="caution">
    <text evidence="9">The sequence shown here is derived from an EMBL/GenBank/DDBJ whole genome shotgun (WGS) entry which is preliminary data.</text>
</comment>
<gene>
    <name evidence="9" type="ORF">GCM10025876_23550</name>
</gene>
<dbReference type="Pfam" id="PF02687">
    <property type="entry name" value="FtsX"/>
    <property type="match status" value="1"/>
</dbReference>
<name>A0ABQ6IG64_9MICO</name>
<evidence type="ECO:0000256" key="6">
    <source>
        <dbReference type="ARBA" id="ARBA00038076"/>
    </source>
</evidence>
<keyword evidence="10" id="KW-1185">Reference proteome</keyword>
<evidence type="ECO:0000256" key="1">
    <source>
        <dbReference type="ARBA" id="ARBA00004651"/>
    </source>
</evidence>
<dbReference type="InterPro" id="IPR050250">
    <property type="entry name" value="Macrolide_Exporter_MacB"/>
</dbReference>
<comment type="subcellular location">
    <subcellularLocation>
        <location evidence="1">Cell membrane</location>
        <topology evidence="1">Multi-pass membrane protein</topology>
    </subcellularLocation>
</comment>
<dbReference type="RefSeq" id="WP_284328419.1">
    <property type="nucleotide sequence ID" value="NZ_BSUN01000001.1"/>
</dbReference>
<dbReference type="PANTHER" id="PTHR30572:SF4">
    <property type="entry name" value="ABC TRANSPORTER PERMEASE YTRF"/>
    <property type="match status" value="1"/>
</dbReference>
<accession>A0ABQ6IG64</accession>
<dbReference type="PANTHER" id="PTHR30572">
    <property type="entry name" value="MEMBRANE COMPONENT OF TRANSPORTER-RELATED"/>
    <property type="match status" value="1"/>
</dbReference>
<feature type="domain" description="ABC3 transporter permease C-terminal" evidence="8">
    <location>
        <begin position="21"/>
        <end position="136"/>
    </location>
</feature>
<protein>
    <recommendedName>
        <fullName evidence="8">ABC3 transporter permease C-terminal domain-containing protein</fullName>
    </recommendedName>
</protein>
<keyword evidence="5 7" id="KW-0472">Membrane</keyword>
<evidence type="ECO:0000313" key="9">
    <source>
        <dbReference type="EMBL" id="GMA36151.1"/>
    </source>
</evidence>
<dbReference type="Proteomes" id="UP001157125">
    <property type="component" value="Unassembled WGS sequence"/>
</dbReference>
<sequence length="145" mass="15352">MNSSRLANQFIDLLLGVISALLGSALVIALLGVANTLLLSVTERTREIGLLRAVGMKRRAVWRMITIESMIMAVFGTVLGMVLGVALGSALVLSLADFGFDGVTIPWVWLVVYTVLAAIAGVLAAIWPAYRASRLDILQAIAADG</sequence>
<evidence type="ECO:0000256" key="4">
    <source>
        <dbReference type="ARBA" id="ARBA00022989"/>
    </source>
</evidence>
<evidence type="ECO:0000313" key="10">
    <source>
        <dbReference type="Proteomes" id="UP001157125"/>
    </source>
</evidence>
<feature type="transmembrane region" description="Helical" evidence="7">
    <location>
        <begin position="60"/>
        <end position="87"/>
    </location>
</feature>
<keyword evidence="4 7" id="KW-1133">Transmembrane helix</keyword>
<evidence type="ECO:0000256" key="5">
    <source>
        <dbReference type="ARBA" id="ARBA00023136"/>
    </source>
</evidence>
<comment type="similarity">
    <text evidence="6">Belongs to the ABC-4 integral membrane protein family.</text>
</comment>
<dbReference type="InterPro" id="IPR003838">
    <property type="entry name" value="ABC3_permease_C"/>
</dbReference>
<evidence type="ECO:0000256" key="3">
    <source>
        <dbReference type="ARBA" id="ARBA00022692"/>
    </source>
</evidence>
<organism evidence="9 10">
    <name type="scientific">Demequina litorisediminis</name>
    <dbReference type="NCBI Taxonomy" id="1849022"/>
    <lineage>
        <taxon>Bacteria</taxon>
        <taxon>Bacillati</taxon>
        <taxon>Actinomycetota</taxon>
        <taxon>Actinomycetes</taxon>
        <taxon>Micrococcales</taxon>
        <taxon>Demequinaceae</taxon>
        <taxon>Demequina</taxon>
    </lineage>
</organism>
<dbReference type="EMBL" id="BSUN01000001">
    <property type="protein sequence ID" value="GMA36151.1"/>
    <property type="molecule type" value="Genomic_DNA"/>
</dbReference>
<reference evidence="10" key="1">
    <citation type="journal article" date="2019" name="Int. J. Syst. Evol. Microbiol.">
        <title>The Global Catalogue of Microorganisms (GCM) 10K type strain sequencing project: providing services to taxonomists for standard genome sequencing and annotation.</title>
        <authorList>
            <consortium name="The Broad Institute Genomics Platform"/>
            <consortium name="The Broad Institute Genome Sequencing Center for Infectious Disease"/>
            <person name="Wu L."/>
            <person name="Ma J."/>
        </authorList>
    </citation>
    <scope>NUCLEOTIDE SEQUENCE [LARGE SCALE GENOMIC DNA]</scope>
    <source>
        <strain evidence="10">NBRC 112299</strain>
    </source>
</reference>
<feature type="transmembrane region" description="Helical" evidence="7">
    <location>
        <begin position="13"/>
        <end position="39"/>
    </location>
</feature>
<evidence type="ECO:0000256" key="2">
    <source>
        <dbReference type="ARBA" id="ARBA00022475"/>
    </source>
</evidence>